<dbReference type="SUPFAM" id="SSF51126">
    <property type="entry name" value="Pectin lyase-like"/>
    <property type="match status" value="1"/>
</dbReference>
<dbReference type="EMBL" id="BARS01011490">
    <property type="protein sequence ID" value="GAF90502.1"/>
    <property type="molecule type" value="Genomic_DNA"/>
</dbReference>
<feature type="non-terminal residue" evidence="2">
    <location>
        <position position="266"/>
    </location>
</feature>
<dbReference type="AlphaFoldDB" id="X0TQT6"/>
<accession>X0TQT6</accession>
<dbReference type="InterPro" id="IPR011050">
    <property type="entry name" value="Pectin_lyase_fold/virulence"/>
</dbReference>
<dbReference type="PANTHER" id="PTHR11319:SF35">
    <property type="entry name" value="OUTER MEMBRANE PROTEIN PMPC-RELATED"/>
    <property type="match status" value="1"/>
</dbReference>
<name>X0TQT6_9ZZZZ</name>
<comment type="caution">
    <text evidence="2">The sequence shown here is derived from an EMBL/GenBank/DDBJ whole genome shotgun (WGS) entry which is preliminary data.</text>
</comment>
<evidence type="ECO:0000259" key="1">
    <source>
        <dbReference type="Pfam" id="PF08480"/>
    </source>
</evidence>
<evidence type="ECO:0000313" key="2">
    <source>
        <dbReference type="EMBL" id="GAF90502.1"/>
    </source>
</evidence>
<dbReference type="Pfam" id="PF08480">
    <property type="entry name" value="Disaggr_assoc"/>
    <property type="match status" value="1"/>
</dbReference>
<protein>
    <recommendedName>
        <fullName evidence="1">Disaggregatase-related domain-containing protein</fullName>
    </recommendedName>
</protein>
<dbReference type="PANTHER" id="PTHR11319">
    <property type="entry name" value="G PROTEIN-COUPLED RECEPTOR-RELATED"/>
    <property type="match status" value="1"/>
</dbReference>
<feature type="non-terminal residue" evidence="2">
    <location>
        <position position="1"/>
    </location>
</feature>
<proteinExistence type="predicted"/>
<dbReference type="InterPro" id="IPR013687">
    <property type="entry name" value="Disaggr-rel"/>
</dbReference>
<feature type="domain" description="Disaggregatase-related" evidence="1">
    <location>
        <begin position="232"/>
        <end position="265"/>
    </location>
</feature>
<reference evidence="2" key="1">
    <citation type="journal article" date="2014" name="Front. Microbiol.">
        <title>High frequency of phylogenetically diverse reductive dehalogenase-homologous genes in deep subseafloor sedimentary metagenomes.</title>
        <authorList>
            <person name="Kawai M."/>
            <person name="Futagami T."/>
            <person name="Toyoda A."/>
            <person name="Takaki Y."/>
            <person name="Nishi S."/>
            <person name="Hori S."/>
            <person name="Arai W."/>
            <person name="Tsubouchi T."/>
            <person name="Morono Y."/>
            <person name="Uchiyama I."/>
            <person name="Ito T."/>
            <person name="Fujiyama A."/>
            <person name="Inagaki F."/>
            <person name="Takami H."/>
        </authorList>
    </citation>
    <scope>NUCLEOTIDE SEQUENCE</scope>
    <source>
        <strain evidence="2">Expedition CK06-06</strain>
    </source>
</reference>
<organism evidence="2">
    <name type="scientific">marine sediment metagenome</name>
    <dbReference type="NCBI Taxonomy" id="412755"/>
    <lineage>
        <taxon>unclassified sequences</taxon>
        <taxon>metagenomes</taxon>
        <taxon>ecological metagenomes</taxon>
    </lineage>
</organism>
<sequence length="266" mass="28551">NSTGYGGGGMYNSSSDPILTNCKFSRNSADDYGGGMDNRENSSPTLTNCTFSGNYADIGGGMCNVQNSPSLTNCAFSENSALYSGGMYNYESSPTLTGCIFSSNSAKSGGGMSSVRSSYFSPPLFKRWNLILTNCTFAQNSAQNGNALACDSYEQNWLSNVEIINCIIWDGGDEIWNNDGSTIMITYSNVQGGFPGEGNIDVDPLFAQPGYWADVNDPNIVIEPNDPNAVWIDGDYHLKSEAGRWDPNSESWVVDDVTSPCIDAGD</sequence>
<gene>
    <name evidence="2" type="ORF">S01H1_20880</name>
</gene>